<dbReference type="STRING" id="908615.SAMN05421540_10721"/>
<dbReference type="InterPro" id="IPR001173">
    <property type="entry name" value="Glyco_trans_2-like"/>
</dbReference>
<dbReference type="SUPFAM" id="SSF53448">
    <property type="entry name" value="Nucleotide-diphospho-sugar transferases"/>
    <property type="match status" value="1"/>
</dbReference>
<organism evidence="2 3">
    <name type="scientific">Psychroflexus halocasei</name>
    <dbReference type="NCBI Taxonomy" id="908615"/>
    <lineage>
        <taxon>Bacteria</taxon>
        <taxon>Pseudomonadati</taxon>
        <taxon>Bacteroidota</taxon>
        <taxon>Flavobacteriia</taxon>
        <taxon>Flavobacteriales</taxon>
        <taxon>Flavobacteriaceae</taxon>
        <taxon>Psychroflexus</taxon>
    </lineage>
</organism>
<feature type="domain" description="Glycosyltransferase 2-like" evidence="1">
    <location>
        <begin position="8"/>
        <end position="170"/>
    </location>
</feature>
<keyword evidence="2" id="KW-0808">Transferase</keyword>
<dbReference type="EMBL" id="FNQF01000007">
    <property type="protein sequence ID" value="SEA54671.1"/>
    <property type="molecule type" value="Genomic_DNA"/>
</dbReference>
<dbReference type="GO" id="GO:0016740">
    <property type="term" value="F:transferase activity"/>
    <property type="evidence" value="ECO:0007669"/>
    <property type="project" value="UniProtKB-KW"/>
</dbReference>
<accession>A0A1H4C2N4</accession>
<reference evidence="2 3" key="1">
    <citation type="submission" date="2016-10" db="EMBL/GenBank/DDBJ databases">
        <authorList>
            <person name="de Groot N.N."/>
        </authorList>
    </citation>
    <scope>NUCLEOTIDE SEQUENCE [LARGE SCALE GENOMIC DNA]</scope>
    <source>
        <strain evidence="2 3">DSM 23581</strain>
    </source>
</reference>
<proteinExistence type="predicted"/>
<sequence length="306" mass="35875">MMEFDTIVFVIAFDKPDYTSKVMDCFIASKNISNTKLVLVDNSDFECLVDKYYFKRPDVVHFKTQFKNKSKALNQAVKAFCKQNNDFIISLDNDVEFDQFFLKKYIDSAKLKGLKYYFGTSFIVKNKPKIINQSTYRFLQGSQKGKTDQDFKKNKMFLGFSYAFFKKQWLQVGGFDERFGPGSSMGLSGDESIFQKKLIFAGFKPFLIESNPIVHKPLNSSYRKERVLKRVKQNGLTHGFQKIIESKPEYFKRLLGLLWINCKLLIMFKFYDLHVQLKYLSGYLNSLIIYIKIEDKSSIYQNIKKL</sequence>
<keyword evidence="3" id="KW-1185">Reference proteome</keyword>
<name>A0A1H4C2N4_9FLAO</name>
<dbReference type="InterPro" id="IPR029044">
    <property type="entry name" value="Nucleotide-diphossugar_trans"/>
</dbReference>
<evidence type="ECO:0000259" key="1">
    <source>
        <dbReference type="Pfam" id="PF00535"/>
    </source>
</evidence>
<evidence type="ECO:0000313" key="2">
    <source>
        <dbReference type="EMBL" id="SEA54671.1"/>
    </source>
</evidence>
<evidence type="ECO:0000313" key="3">
    <source>
        <dbReference type="Proteomes" id="UP000198820"/>
    </source>
</evidence>
<dbReference type="Proteomes" id="UP000198820">
    <property type="component" value="Unassembled WGS sequence"/>
</dbReference>
<dbReference type="Pfam" id="PF00535">
    <property type="entry name" value="Glycos_transf_2"/>
    <property type="match status" value="1"/>
</dbReference>
<protein>
    <submittedName>
        <fullName evidence="2">Glycosyltransferase, GT2 family</fullName>
    </submittedName>
</protein>
<gene>
    <name evidence="2" type="ORF">SAMN05421540_10721</name>
</gene>
<dbReference type="Gene3D" id="3.90.550.10">
    <property type="entry name" value="Spore Coat Polysaccharide Biosynthesis Protein SpsA, Chain A"/>
    <property type="match status" value="1"/>
</dbReference>
<dbReference type="AlphaFoldDB" id="A0A1H4C2N4"/>